<keyword evidence="1" id="KW-0175">Coiled coil</keyword>
<evidence type="ECO:0000313" key="4">
    <source>
        <dbReference type="Proteomes" id="UP000054359"/>
    </source>
</evidence>
<feature type="coiled-coil region" evidence="1">
    <location>
        <begin position="188"/>
        <end position="215"/>
    </location>
</feature>
<feature type="compositionally biased region" description="Polar residues" evidence="2">
    <location>
        <begin position="582"/>
        <end position="592"/>
    </location>
</feature>
<feature type="compositionally biased region" description="Low complexity" evidence="2">
    <location>
        <begin position="562"/>
        <end position="573"/>
    </location>
</feature>
<feature type="compositionally biased region" description="Basic and acidic residues" evidence="2">
    <location>
        <begin position="270"/>
        <end position="286"/>
    </location>
</feature>
<dbReference type="STRING" id="407821.A0A087V013"/>
<feature type="compositionally biased region" description="Basic and acidic residues" evidence="2">
    <location>
        <begin position="365"/>
        <end position="378"/>
    </location>
</feature>
<evidence type="ECO:0000256" key="2">
    <source>
        <dbReference type="SAM" id="MobiDB-lite"/>
    </source>
</evidence>
<proteinExistence type="predicted"/>
<dbReference type="Proteomes" id="UP000054359">
    <property type="component" value="Unassembled WGS sequence"/>
</dbReference>
<dbReference type="Pfam" id="PF21125">
    <property type="entry name" value="MPN_2A_DUB_like"/>
    <property type="match status" value="1"/>
</dbReference>
<dbReference type="GO" id="GO:0031593">
    <property type="term" value="F:polyubiquitin modification-dependent protein binding"/>
    <property type="evidence" value="ECO:0007669"/>
    <property type="project" value="TreeGrafter"/>
</dbReference>
<organism evidence="3 4">
    <name type="scientific">Stegodyphus mimosarum</name>
    <name type="common">African social velvet spider</name>
    <dbReference type="NCBI Taxonomy" id="407821"/>
    <lineage>
        <taxon>Eukaryota</taxon>
        <taxon>Metazoa</taxon>
        <taxon>Ecdysozoa</taxon>
        <taxon>Arthropoda</taxon>
        <taxon>Chelicerata</taxon>
        <taxon>Arachnida</taxon>
        <taxon>Araneae</taxon>
        <taxon>Araneomorphae</taxon>
        <taxon>Entelegynae</taxon>
        <taxon>Eresoidea</taxon>
        <taxon>Eresidae</taxon>
        <taxon>Stegodyphus</taxon>
    </lineage>
</organism>
<feature type="compositionally biased region" description="Low complexity" evidence="2">
    <location>
        <begin position="520"/>
        <end position="532"/>
    </location>
</feature>
<dbReference type="InterPro" id="IPR023238">
    <property type="entry name" value="FAM175"/>
</dbReference>
<dbReference type="AlphaFoldDB" id="A0A087V013"/>
<evidence type="ECO:0000313" key="3">
    <source>
        <dbReference type="EMBL" id="KFM82952.1"/>
    </source>
</evidence>
<feature type="compositionally biased region" description="Basic and acidic residues" evidence="2">
    <location>
        <begin position="492"/>
        <end position="510"/>
    </location>
</feature>
<feature type="compositionally biased region" description="Polar residues" evidence="2">
    <location>
        <begin position="344"/>
        <end position="364"/>
    </location>
</feature>
<protein>
    <submittedName>
        <fullName evidence="3">BRISC complex subunit Abro1</fullName>
    </submittedName>
</protein>
<feature type="region of interest" description="Disordered" evidence="2">
    <location>
        <begin position="463"/>
        <end position="592"/>
    </location>
</feature>
<dbReference type="PRINTS" id="PR02051">
    <property type="entry name" value="PROTEINF175"/>
</dbReference>
<reference evidence="3 4" key="1">
    <citation type="submission" date="2013-11" db="EMBL/GenBank/DDBJ databases">
        <title>Genome sequencing of Stegodyphus mimosarum.</title>
        <authorList>
            <person name="Bechsgaard J."/>
        </authorList>
    </citation>
    <scope>NUCLEOTIDE SEQUENCE [LARGE SCALE GENOMIC DNA]</scope>
</reference>
<feature type="region of interest" description="Disordered" evidence="2">
    <location>
        <begin position="344"/>
        <end position="420"/>
    </location>
</feature>
<feature type="region of interest" description="Disordered" evidence="2">
    <location>
        <begin position="219"/>
        <end position="324"/>
    </location>
</feature>
<feature type="non-terminal residue" evidence="3">
    <location>
        <position position="592"/>
    </location>
</feature>
<sequence length="592" mass="66021">MYNTQEEIVISIYSSVPCGNFLSFYNSSGKVRESDLESYLGERKKAVVGWYRFRRHVPVYPSMRETAVHRNLKTIFSSNLPHGHECFIYGVLSSSCLQNFATHSFDYAFYIQISNTFFRPLAVKLLNLGDTKSHYRTGSVASAYMESSSFHSVLSSLWDFSSCWKTEDLIVHFHNKLRSKFDNLIEELAASDTVNASLECQIAELENEMHNLLTLRETLSSPAGSQTKSETTEEVNLSTVKKTDDKQGSSNNDVHTSDNSEDPLPSSPDHCADKAVSEHSGDKFETASEASEESVDKMLATCKSNEDSTNSPTEALSDSPNHSEDNLIVRIPLKNIGDFVENTSCVSSDSNQQSREKTFSQTYSDHPESSVPPEDKSFSFHAGGDTPKKSSLMLSQSSQLSKRHRLSSSKRNGDSSDMSESAKKRLCYGKYFYHEHGIKYRAINTSKASVGKRVRVVRRYRLPPNSGIDNKDVSASKEHYSANSETDVVQSFDEKADVHSNLSSDEKDGQQRQYSSSIGTSFDTDSSQQSTSPQEKRPSRPVIVFACPCNETTRTDERESDTLSQDSSSTHSIKSSEKEDSVPTSESSTKEL</sequence>
<dbReference type="OrthoDB" id="6358435at2759"/>
<dbReference type="GO" id="GO:0005634">
    <property type="term" value="C:nucleus"/>
    <property type="evidence" value="ECO:0007669"/>
    <property type="project" value="TreeGrafter"/>
</dbReference>
<dbReference type="EMBL" id="KK122537">
    <property type="protein sequence ID" value="KFM82952.1"/>
    <property type="molecule type" value="Genomic_DNA"/>
</dbReference>
<evidence type="ECO:0000256" key="1">
    <source>
        <dbReference type="SAM" id="Coils"/>
    </source>
</evidence>
<gene>
    <name evidence="3" type="ORF">X975_04715</name>
</gene>
<dbReference type="PANTHER" id="PTHR31728:SF5">
    <property type="entry name" value="OS07G0540200 PROTEIN"/>
    <property type="match status" value="1"/>
</dbReference>
<keyword evidence="4" id="KW-1185">Reference proteome</keyword>
<feature type="compositionally biased region" description="Low complexity" evidence="2">
    <location>
        <begin position="389"/>
        <end position="400"/>
    </location>
</feature>
<accession>A0A087V013</accession>
<name>A0A087V013_STEMI</name>
<feature type="compositionally biased region" description="Basic and acidic residues" evidence="2">
    <location>
        <begin position="469"/>
        <end position="480"/>
    </location>
</feature>
<feature type="compositionally biased region" description="Polar residues" evidence="2">
    <location>
        <begin position="307"/>
        <end position="320"/>
    </location>
</feature>
<feature type="compositionally biased region" description="Polar residues" evidence="2">
    <location>
        <begin position="219"/>
        <end position="240"/>
    </location>
</feature>
<dbReference type="PANTHER" id="PTHR31728">
    <property type="entry name" value="ABRAXAS FAMILY MEMBER"/>
    <property type="match status" value="1"/>
</dbReference>